<accession>A0A931ASF0</accession>
<proteinExistence type="inferred from homology"/>
<evidence type="ECO:0000256" key="4">
    <source>
        <dbReference type="ARBA" id="ARBA00004496"/>
    </source>
</evidence>
<dbReference type="SUPFAM" id="SSF53098">
    <property type="entry name" value="Ribonuclease H-like"/>
    <property type="match status" value="1"/>
</dbReference>
<keyword evidence="10 12" id="KW-0378">Hydrolase</keyword>
<comment type="caution">
    <text evidence="15">The sequence shown here is derived from an EMBL/GenBank/DDBJ whole genome shotgun (WGS) entry which is preliminary data.</text>
</comment>
<sequence>MRFHLLGQGFDVENYKEINYGLQFKVNFQGKSELVRIFESKKKGTRLDLSQVKDDEIAELIRRAETAAYKKGKAAGSGGDGNDREVEPGYNLDGYESLIGVDESGKGDYFGPLVIAGVYLDKEVAEKLAGYGIADSKNLSDKKIKKLAVRIKRHCEYSVVTIKNPRYNQLHKKIGNLNKILAWGHARVIENLLDKVNCDNALSDKFAKKYLIENALMEKGKEIGLEQRVRAESNLAVAAASILARAEFVSQLQQLSDEYEIELPKGAANHIIDVGQKFVKKHGQEELNQVAKLHFKTTDKILNLRLF</sequence>
<name>A0A931ASF0_9FIRM</name>
<evidence type="ECO:0000313" key="16">
    <source>
        <dbReference type="Proteomes" id="UP000621436"/>
    </source>
</evidence>
<evidence type="ECO:0000256" key="7">
    <source>
        <dbReference type="ARBA" id="ARBA00022722"/>
    </source>
</evidence>
<dbReference type="Gene3D" id="3.30.420.10">
    <property type="entry name" value="Ribonuclease H-like superfamily/Ribonuclease H"/>
    <property type="match status" value="1"/>
</dbReference>
<gene>
    <name evidence="15" type="primary">rnhC</name>
    <name evidence="15" type="ORF">I0Q91_00730</name>
</gene>
<dbReference type="GO" id="GO:0046872">
    <property type="term" value="F:metal ion binding"/>
    <property type="evidence" value="ECO:0007669"/>
    <property type="project" value="UniProtKB-KW"/>
</dbReference>
<keyword evidence="11" id="KW-0460">Magnesium</keyword>
<feature type="binding site" evidence="12">
    <location>
        <position position="204"/>
    </location>
    <ligand>
        <name>a divalent metal cation</name>
        <dbReference type="ChEBI" id="CHEBI:60240"/>
    </ligand>
</feature>
<comment type="cofactor">
    <cofactor evidence="12">
        <name>Mn(2+)</name>
        <dbReference type="ChEBI" id="CHEBI:29035"/>
    </cofactor>
    <cofactor evidence="12">
        <name>Mg(2+)</name>
        <dbReference type="ChEBI" id="CHEBI:18420"/>
    </cofactor>
    <text evidence="12">Manganese or magnesium. Binds 1 divalent metal ion per monomer in the absence of substrate. May bind a second metal ion after substrate binding.</text>
</comment>
<comment type="function">
    <text evidence="3 13">Endonuclease that specifically degrades the RNA of RNA-DNA hybrids.</text>
</comment>
<dbReference type="GO" id="GO:0004523">
    <property type="term" value="F:RNA-DNA hybrid ribonuclease activity"/>
    <property type="evidence" value="ECO:0007669"/>
    <property type="project" value="UniProtKB-UniRule"/>
</dbReference>
<keyword evidence="6" id="KW-0963">Cytoplasm</keyword>
<dbReference type="GO" id="GO:0032299">
    <property type="term" value="C:ribonuclease H2 complex"/>
    <property type="evidence" value="ECO:0007669"/>
    <property type="project" value="TreeGrafter"/>
</dbReference>
<dbReference type="Proteomes" id="UP000621436">
    <property type="component" value="Unassembled WGS sequence"/>
</dbReference>
<dbReference type="PANTHER" id="PTHR10954:SF23">
    <property type="entry name" value="RIBONUCLEASE"/>
    <property type="match status" value="1"/>
</dbReference>
<comment type="catalytic activity">
    <reaction evidence="1 12 13">
        <text>Endonucleolytic cleavage to 5'-phosphomonoester.</text>
        <dbReference type="EC" id="3.1.26.4"/>
    </reaction>
</comment>
<comment type="similarity">
    <text evidence="5">Belongs to the RNase HII family. RnhC subfamily.</text>
</comment>
<dbReference type="Pfam" id="PF01351">
    <property type="entry name" value="RNase_HII"/>
    <property type="match status" value="1"/>
</dbReference>
<feature type="binding site" evidence="12">
    <location>
        <position position="103"/>
    </location>
    <ligand>
        <name>a divalent metal cation</name>
        <dbReference type="ChEBI" id="CHEBI:60240"/>
    </ligand>
</feature>
<protein>
    <recommendedName>
        <fullName evidence="13">Ribonuclease</fullName>
        <ecNumber evidence="13">3.1.26.4</ecNumber>
    </recommendedName>
</protein>
<evidence type="ECO:0000256" key="12">
    <source>
        <dbReference type="PROSITE-ProRule" id="PRU01319"/>
    </source>
</evidence>
<dbReference type="CDD" id="cd06590">
    <property type="entry name" value="RNase_HII_bacteria_HIII_like"/>
    <property type="match status" value="1"/>
</dbReference>
<evidence type="ECO:0000256" key="5">
    <source>
        <dbReference type="ARBA" id="ARBA00008378"/>
    </source>
</evidence>
<dbReference type="GO" id="GO:0006298">
    <property type="term" value="P:mismatch repair"/>
    <property type="evidence" value="ECO:0007669"/>
    <property type="project" value="TreeGrafter"/>
</dbReference>
<evidence type="ECO:0000256" key="10">
    <source>
        <dbReference type="ARBA" id="ARBA00022801"/>
    </source>
</evidence>
<evidence type="ECO:0000259" key="14">
    <source>
        <dbReference type="PROSITE" id="PS51975"/>
    </source>
</evidence>
<dbReference type="NCBIfam" id="TIGR00716">
    <property type="entry name" value="rnhC"/>
    <property type="match status" value="1"/>
</dbReference>
<dbReference type="GO" id="GO:0005737">
    <property type="term" value="C:cytoplasm"/>
    <property type="evidence" value="ECO:0007669"/>
    <property type="project" value="UniProtKB-SubCell"/>
</dbReference>
<evidence type="ECO:0000256" key="13">
    <source>
        <dbReference type="RuleBase" id="RU003515"/>
    </source>
</evidence>
<keyword evidence="7 12" id="KW-0540">Nuclease</keyword>
<evidence type="ECO:0000256" key="3">
    <source>
        <dbReference type="ARBA" id="ARBA00004065"/>
    </source>
</evidence>
<evidence type="ECO:0000256" key="9">
    <source>
        <dbReference type="ARBA" id="ARBA00022759"/>
    </source>
</evidence>
<evidence type="ECO:0000256" key="1">
    <source>
        <dbReference type="ARBA" id="ARBA00000077"/>
    </source>
</evidence>
<dbReference type="EC" id="3.1.26.4" evidence="13"/>
<evidence type="ECO:0000256" key="2">
    <source>
        <dbReference type="ARBA" id="ARBA00001946"/>
    </source>
</evidence>
<evidence type="ECO:0000256" key="6">
    <source>
        <dbReference type="ARBA" id="ARBA00022490"/>
    </source>
</evidence>
<reference evidence="15" key="1">
    <citation type="submission" date="2020-11" db="EMBL/GenBank/DDBJ databases">
        <title>Halonatronomonas betainensis gen. nov., sp. nov. a novel haloalkaliphilic representative of the family Halanaerobiacae capable of betaine degradation.</title>
        <authorList>
            <person name="Boltyanskaya Y."/>
            <person name="Kevbrin V."/>
            <person name="Detkova E."/>
            <person name="Grouzdev D.S."/>
            <person name="Koziaeva V."/>
            <person name="Zhilina T."/>
        </authorList>
    </citation>
    <scope>NUCLEOTIDE SEQUENCE</scope>
    <source>
        <strain evidence="15">Z-7014</strain>
    </source>
</reference>
<feature type="domain" description="RNase H type-2" evidence="14">
    <location>
        <begin position="96"/>
        <end position="307"/>
    </location>
</feature>
<dbReference type="InterPro" id="IPR012337">
    <property type="entry name" value="RNaseH-like_sf"/>
</dbReference>
<dbReference type="PANTHER" id="PTHR10954">
    <property type="entry name" value="RIBONUCLEASE H2 SUBUNIT A"/>
    <property type="match status" value="1"/>
</dbReference>
<dbReference type="InterPro" id="IPR024567">
    <property type="entry name" value="RNase_HII/HIII_dom"/>
</dbReference>
<evidence type="ECO:0000256" key="8">
    <source>
        <dbReference type="ARBA" id="ARBA00022723"/>
    </source>
</evidence>
<dbReference type="AlphaFoldDB" id="A0A931ASF0"/>
<keyword evidence="16" id="KW-1185">Reference proteome</keyword>
<organism evidence="15 16">
    <name type="scientific">Halonatronomonas betaini</name>
    <dbReference type="NCBI Taxonomy" id="2778430"/>
    <lineage>
        <taxon>Bacteria</taxon>
        <taxon>Bacillati</taxon>
        <taxon>Bacillota</taxon>
        <taxon>Clostridia</taxon>
        <taxon>Halanaerobiales</taxon>
        <taxon>Halarsenatibacteraceae</taxon>
        <taxon>Halonatronomonas</taxon>
    </lineage>
</organism>
<feature type="binding site" evidence="12">
    <location>
        <position position="102"/>
    </location>
    <ligand>
        <name>a divalent metal cation</name>
        <dbReference type="ChEBI" id="CHEBI:60240"/>
    </ligand>
</feature>
<evidence type="ECO:0000313" key="15">
    <source>
        <dbReference type="EMBL" id="MBF8435590.1"/>
    </source>
</evidence>
<evidence type="ECO:0000256" key="11">
    <source>
        <dbReference type="ARBA" id="ARBA00022842"/>
    </source>
</evidence>
<dbReference type="GO" id="GO:0043137">
    <property type="term" value="P:DNA replication, removal of RNA primer"/>
    <property type="evidence" value="ECO:0007669"/>
    <property type="project" value="TreeGrafter"/>
</dbReference>
<dbReference type="GO" id="GO:0003723">
    <property type="term" value="F:RNA binding"/>
    <property type="evidence" value="ECO:0007669"/>
    <property type="project" value="UniProtKB-UniRule"/>
</dbReference>
<dbReference type="EMBL" id="JADPIE010000001">
    <property type="protein sequence ID" value="MBF8435590.1"/>
    <property type="molecule type" value="Genomic_DNA"/>
</dbReference>
<dbReference type="PROSITE" id="PS51975">
    <property type="entry name" value="RNASE_H_2"/>
    <property type="match status" value="1"/>
</dbReference>
<dbReference type="InterPro" id="IPR036397">
    <property type="entry name" value="RNaseH_sf"/>
</dbReference>
<dbReference type="InterPro" id="IPR001352">
    <property type="entry name" value="RNase_HII/HIII"/>
</dbReference>
<comment type="subcellular location">
    <subcellularLocation>
        <location evidence="4">Cytoplasm</location>
    </subcellularLocation>
</comment>
<comment type="cofactor">
    <cofactor evidence="2">
        <name>Mg(2+)</name>
        <dbReference type="ChEBI" id="CHEBI:18420"/>
    </cofactor>
</comment>
<keyword evidence="9 12" id="KW-0255">Endonuclease</keyword>
<keyword evidence="8 12" id="KW-0479">Metal-binding</keyword>
<dbReference type="InterPro" id="IPR004641">
    <property type="entry name" value="RNase_HIII"/>
</dbReference>